<dbReference type="EMBL" id="JASHIF010000021">
    <property type="protein sequence ID" value="MDI9861685.1"/>
    <property type="molecule type" value="Genomic_DNA"/>
</dbReference>
<dbReference type="RefSeq" id="WP_283346050.1">
    <property type="nucleotide sequence ID" value="NZ_JASHIF010000021.1"/>
</dbReference>
<comment type="caution">
    <text evidence="3">The sequence shown here is derived from an EMBL/GenBank/DDBJ whole genome shotgun (WGS) entry which is preliminary data.</text>
</comment>
<name>A0ABT6YDU2_9BACT</name>
<accession>A0ABT6YDU2</accession>
<keyword evidence="1" id="KW-0732">Signal</keyword>
<proteinExistence type="predicted"/>
<dbReference type="PANTHER" id="PTHR30383">
    <property type="entry name" value="THIOESTERASE 1/PROTEASE 1/LYSOPHOSPHOLIPASE L1"/>
    <property type="match status" value="1"/>
</dbReference>
<gene>
    <name evidence="3" type="ORF">QM524_20865</name>
</gene>
<feature type="domain" description="SGNH hydrolase-type esterase" evidence="2">
    <location>
        <begin position="57"/>
        <end position="215"/>
    </location>
</feature>
<reference evidence="3 4" key="1">
    <citation type="submission" date="2023-05" db="EMBL/GenBank/DDBJ databases">
        <title>Novel species of genus Flectobacillus isolated from stream in China.</title>
        <authorList>
            <person name="Lu H."/>
        </authorList>
    </citation>
    <scope>NUCLEOTIDE SEQUENCE [LARGE SCALE GENOMIC DNA]</scope>
    <source>
        <strain evidence="3 4">KCTC 42575</strain>
    </source>
</reference>
<evidence type="ECO:0000259" key="2">
    <source>
        <dbReference type="Pfam" id="PF13472"/>
    </source>
</evidence>
<dbReference type="Gene3D" id="3.40.50.1110">
    <property type="entry name" value="SGNH hydrolase"/>
    <property type="match status" value="1"/>
</dbReference>
<protein>
    <submittedName>
        <fullName evidence="3">GDSL-type esterase/lipase family protein</fullName>
    </submittedName>
</protein>
<dbReference type="InterPro" id="IPR051532">
    <property type="entry name" value="Ester_Hydrolysis_Enzymes"/>
</dbReference>
<evidence type="ECO:0000313" key="4">
    <source>
        <dbReference type="Proteomes" id="UP001236507"/>
    </source>
</evidence>
<feature type="chain" id="PRO_5046902465" evidence="1">
    <location>
        <begin position="22"/>
        <end position="227"/>
    </location>
</feature>
<dbReference type="Proteomes" id="UP001236507">
    <property type="component" value="Unassembled WGS sequence"/>
</dbReference>
<evidence type="ECO:0000256" key="1">
    <source>
        <dbReference type="SAM" id="SignalP"/>
    </source>
</evidence>
<dbReference type="PANTHER" id="PTHR30383:SF5">
    <property type="entry name" value="SGNH HYDROLASE-TYPE ESTERASE DOMAIN-CONTAINING PROTEIN"/>
    <property type="match status" value="1"/>
</dbReference>
<keyword evidence="4" id="KW-1185">Reference proteome</keyword>
<feature type="signal peptide" evidence="1">
    <location>
        <begin position="1"/>
        <end position="21"/>
    </location>
</feature>
<sequence length="227" mass="25538">MKIRFVIGCVFGLFFAFMAQAQQVKYHIPDSLFSTYYHQRVALFKVLPKTSKDIIMLGNSITDGGEWAEMFQNPHIKNRGISGDISAGVLNRIDEVAERKPAKVFLLIGTNDLARGISPDSVVKNIRQIVAILHETSPKTQVFVQSIFPVNESFKKFGGHTSKKAEIIQVNQSLKNLSDSLPFVYLDVYTSLVDETGRINPKFTNDGLHLLGEGYLAWKKVIEKYLN</sequence>
<dbReference type="InterPro" id="IPR036514">
    <property type="entry name" value="SGNH_hydro_sf"/>
</dbReference>
<dbReference type="Pfam" id="PF13472">
    <property type="entry name" value="Lipase_GDSL_2"/>
    <property type="match status" value="1"/>
</dbReference>
<dbReference type="InterPro" id="IPR013830">
    <property type="entry name" value="SGNH_hydro"/>
</dbReference>
<evidence type="ECO:0000313" key="3">
    <source>
        <dbReference type="EMBL" id="MDI9861685.1"/>
    </source>
</evidence>
<dbReference type="SUPFAM" id="SSF52266">
    <property type="entry name" value="SGNH hydrolase"/>
    <property type="match status" value="1"/>
</dbReference>
<organism evidence="3 4">
    <name type="scientific">Flectobacillus roseus</name>
    <dbReference type="NCBI Taxonomy" id="502259"/>
    <lineage>
        <taxon>Bacteria</taxon>
        <taxon>Pseudomonadati</taxon>
        <taxon>Bacteroidota</taxon>
        <taxon>Cytophagia</taxon>
        <taxon>Cytophagales</taxon>
        <taxon>Flectobacillaceae</taxon>
        <taxon>Flectobacillus</taxon>
    </lineage>
</organism>